<proteinExistence type="predicted"/>
<comment type="caution">
    <text evidence="1">The sequence shown here is derived from an EMBL/GenBank/DDBJ whole genome shotgun (WGS) entry which is preliminary data.</text>
</comment>
<protein>
    <submittedName>
        <fullName evidence="1">Uncharacterized protein</fullName>
    </submittedName>
</protein>
<evidence type="ECO:0000313" key="1">
    <source>
        <dbReference type="EMBL" id="KAL0438991.1"/>
    </source>
</evidence>
<accession>A0AAW2WE40</accession>
<reference evidence="1" key="1">
    <citation type="submission" date="2020-06" db="EMBL/GenBank/DDBJ databases">
        <authorList>
            <person name="Li T."/>
            <person name="Hu X."/>
            <person name="Zhang T."/>
            <person name="Song X."/>
            <person name="Zhang H."/>
            <person name="Dai N."/>
            <person name="Sheng W."/>
            <person name="Hou X."/>
            <person name="Wei L."/>
        </authorList>
    </citation>
    <scope>NUCLEOTIDE SEQUENCE</scope>
    <source>
        <strain evidence="1">KEN1</strain>
        <tissue evidence="1">Leaf</tissue>
    </source>
</reference>
<name>A0AAW2WE40_9LAMI</name>
<dbReference type="AlphaFoldDB" id="A0AAW2WE40"/>
<dbReference type="EMBL" id="JACGWN010000008">
    <property type="protein sequence ID" value="KAL0438991.1"/>
    <property type="molecule type" value="Genomic_DNA"/>
</dbReference>
<sequence>MKDWVNLGTHRKFQLIRYNPNFAQDAKGPKKSPAQFLRRASVHRDLPIRMEVQQNPVTHLEVDVPAAKVRILLHPVTGTGQYLTEARMSCCCRRCASTAGMGVSSSK</sequence>
<reference evidence="1" key="2">
    <citation type="journal article" date="2024" name="Plant">
        <title>Genomic evolution and insights into agronomic trait innovations of Sesamum species.</title>
        <authorList>
            <person name="Miao H."/>
            <person name="Wang L."/>
            <person name="Qu L."/>
            <person name="Liu H."/>
            <person name="Sun Y."/>
            <person name="Le M."/>
            <person name="Wang Q."/>
            <person name="Wei S."/>
            <person name="Zheng Y."/>
            <person name="Lin W."/>
            <person name="Duan Y."/>
            <person name="Cao H."/>
            <person name="Xiong S."/>
            <person name="Wang X."/>
            <person name="Wei L."/>
            <person name="Li C."/>
            <person name="Ma Q."/>
            <person name="Ju M."/>
            <person name="Zhao R."/>
            <person name="Li G."/>
            <person name="Mu C."/>
            <person name="Tian Q."/>
            <person name="Mei H."/>
            <person name="Zhang T."/>
            <person name="Gao T."/>
            <person name="Zhang H."/>
        </authorList>
    </citation>
    <scope>NUCLEOTIDE SEQUENCE</scope>
    <source>
        <strain evidence="1">KEN1</strain>
    </source>
</reference>
<gene>
    <name evidence="1" type="ORF">Slati_2382100</name>
</gene>
<organism evidence="1">
    <name type="scientific">Sesamum latifolium</name>
    <dbReference type="NCBI Taxonomy" id="2727402"/>
    <lineage>
        <taxon>Eukaryota</taxon>
        <taxon>Viridiplantae</taxon>
        <taxon>Streptophyta</taxon>
        <taxon>Embryophyta</taxon>
        <taxon>Tracheophyta</taxon>
        <taxon>Spermatophyta</taxon>
        <taxon>Magnoliopsida</taxon>
        <taxon>eudicotyledons</taxon>
        <taxon>Gunneridae</taxon>
        <taxon>Pentapetalae</taxon>
        <taxon>asterids</taxon>
        <taxon>lamiids</taxon>
        <taxon>Lamiales</taxon>
        <taxon>Pedaliaceae</taxon>
        <taxon>Sesamum</taxon>
    </lineage>
</organism>